<evidence type="ECO:0000313" key="15">
    <source>
        <dbReference type="Proteomes" id="UP001299970"/>
    </source>
</evidence>
<dbReference type="RefSeq" id="WP_241036370.1">
    <property type="nucleotide sequence ID" value="NZ_BAAAJF010000002.1"/>
</dbReference>
<keyword evidence="11" id="KW-0407">Ion channel</keyword>
<comment type="similarity">
    <text evidence="2">Belongs to the TMEM175 family.</text>
</comment>
<keyword evidence="6" id="KW-0631">Potassium channel</keyword>
<evidence type="ECO:0000256" key="9">
    <source>
        <dbReference type="ARBA" id="ARBA00023065"/>
    </source>
</evidence>
<comment type="caution">
    <text evidence="14">The sequence shown here is derived from an EMBL/GenBank/DDBJ whole genome shotgun (WGS) entry which is preliminary data.</text>
</comment>
<accession>A0ABS9TCU8</accession>
<evidence type="ECO:0000256" key="1">
    <source>
        <dbReference type="ARBA" id="ARBA00004141"/>
    </source>
</evidence>
<evidence type="ECO:0000256" key="13">
    <source>
        <dbReference type="SAM" id="Phobius"/>
    </source>
</evidence>
<dbReference type="Pfam" id="PF06736">
    <property type="entry name" value="TMEM175"/>
    <property type="match status" value="1"/>
</dbReference>
<dbReference type="Proteomes" id="UP001299970">
    <property type="component" value="Unassembled WGS sequence"/>
</dbReference>
<evidence type="ECO:0000256" key="10">
    <source>
        <dbReference type="ARBA" id="ARBA00023136"/>
    </source>
</evidence>
<evidence type="ECO:0000256" key="2">
    <source>
        <dbReference type="ARBA" id="ARBA00006920"/>
    </source>
</evidence>
<keyword evidence="4" id="KW-0633">Potassium transport</keyword>
<keyword evidence="8 13" id="KW-1133">Transmembrane helix</keyword>
<evidence type="ECO:0000256" key="3">
    <source>
        <dbReference type="ARBA" id="ARBA00022448"/>
    </source>
</evidence>
<sequence length="194" mass="21567">MTRTPSTPHRLHLFSDAVFAVLITVLVLDLRPPAEHSFSALLSLWPTGVSYAVSYLFIAIVWANHHHLMSFAQTSTPRLVWANFAHLFTVSLVPFSTAWVADSRLAASPVSFYAAIFFLVDATYLVLYWEALDRPKLGDPAMRHVVRTRSWVTLALFAAATVVALFAPAVGMALIVFCLLLYIKPEPRLTAPEN</sequence>
<keyword evidence="3" id="KW-0813">Transport</keyword>
<keyword evidence="7" id="KW-0630">Potassium</keyword>
<dbReference type="InterPro" id="IPR010617">
    <property type="entry name" value="TMEM175-like"/>
</dbReference>
<evidence type="ECO:0000256" key="8">
    <source>
        <dbReference type="ARBA" id="ARBA00022989"/>
    </source>
</evidence>
<feature type="transmembrane region" description="Helical" evidence="13">
    <location>
        <begin position="12"/>
        <end position="30"/>
    </location>
</feature>
<evidence type="ECO:0000256" key="12">
    <source>
        <dbReference type="ARBA" id="ARBA00034430"/>
    </source>
</evidence>
<organism evidence="14 15">
    <name type="scientific">Pseudonocardia alaniniphila</name>
    <dbReference type="NCBI Taxonomy" id="75291"/>
    <lineage>
        <taxon>Bacteria</taxon>
        <taxon>Bacillati</taxon>
        <taxon>Actinomycetota</taxon>
        <taxon>Actinomycetes</taxon>
        <taxon>Pseudonocardiales</taxon>
        <taxon>Pseudonocardiaceae</taxon>
        <taxon>Pseudonocardia</taxon>
    </lineage>
</organism>
<evidence type="ECO:0000256" key="5">
    <source>
        <dbReference type="ARBA" id="ARBA00022692"/>
    </source>
</evidence>
<comment type="subcellular location">
    <subcellularLocation>
        <location evidence="1">Membrane</location>
        <topology evidence="1">Multi-pass membrane protein</topology>
    </subcellularLocation>
</comment>
<protein>
    <submittedName>
        <fullName evidence="14">TMEM175 family protein</fullName>
    </submittedName>
</protein>
<feature type="transmembrane region" description="Helical" evidence="13">
    <location>
        <begin position="83"/>
        <end position="100"/>
    </location>
</feature>
<dbReference type="PANTHER" id="PTHR31462">
    <property type="entry name" value="ENDOSOMAL/LYSOSOMAL POTASSIUM CHANNEL TMEM175"/>
    <property type="match status" value="1"/>
</dbReference>
<reference evidence="14 15" key="1">
    <citation type="submission" date="2022-03" db="EMBL/GenBank/DDBJ databases">
        <title>Pseudonocardia alaer sp. nov., a novel actinomycete isolated from reed forest soil.</title>
        <authorList>
            <person name="Wang L."/>
        </authorList>
    </citation>
    <scope>NUCLEOTIDE SEQUENCE [LARGE SCALE GENOMIC DNA]</scope>
    <source>
        <strain evidence="14 15">Y-16303</strain>
    </source>
</reference>
<keyword evidence="5 13" id="KW-0812">Transmembrane</keyword>
<evidence type="ECO:0000256" key="11">
    <source>
        <dbReference type="ARBA" id="ARBA00023303"/>
    </source>
</evidence>
<gene>
    <name evidence="14" type="ORF">MMF94_11635</name>
</gene>
<comment type="catalytic activity">
    <reaction evidence="12">
        <text>K(+)(in) = K(+)(out)</text>
        <dbReference type="Rhea" id="RHEA:29463"/>
        <dbReference type="ChEBI" id="CHEBI:29103"/>
    </reaction>
</comment>
<dbReference type="PANTHER" id="PTHR31462:SF5">
    <property type="entry name" value="ENDOSOMAL_LYSOSOMAL PROTON CHANNEL TMEM175"/>
    <property type="match status" value="1"/>
</dbReference>
<dbReference type="EMBL" id="JAKXMK010000009">
    <property type="protein sequence ID" value="MCH6166337.1"/>
    <property type="molecule type" value="Genomic_DNA"/>
</dbReference>
<feature type="transmembrane region" description="Helical" evidence="13">
    <location>
        <begin position="42"/>
        <end position="63"/>
    </location>
</feature>
<keyword evidence="10 13" id="KW-0472">Membrane</keyword>
<name>A0ABS9TCU8_9PSEU</name>
<evidence type="ECO:0000256" key="4">
    <source>
        <dbReference type="ARBA" id="ARBA00022538"/>
    </source>
</evidence>
<evidence type="ECO:0000256" key="6">
    <source>
        <dbReference type="ARBA" id="ARBA00022826"/>
    </source>
</evidence>
<feature type="transmembrane region" description="Helical" evidence="13">
    <location>
        <begin position="112"/>
        <end position="131"/>
    </location>
</feature>
<keyword evidence="15" id="KW-1185">Reference proteome</keyword>
<keyword evidence="9" id="KW-0406">Ion transport</keyword>
<evidence type="ECO:0000256" key="7">
    <source>
        <dbReference type="ARBA" id="ARBA00022958"/>
    </source>
</evidence>
<proteinExistence type="inferred from homology"/>
<feature type="transmembrane region" description="Helical" evidence="13">
    <location>
        <begin position="151"/>
        <end position="183"/>
    </location>
</feature>
<evidence type="ECO:0000313" key="14">
    <source>
        <dbReference type="EMBL" id="MCH6166337.1"/>
    </source>
</evidence>